<accession>A0ACB5U099</accession>
<keyword evidence="2" id="KW-1185">Reference proteome</keyword>
<gene>
    <name evidence="1" type="ORF">Amon02_001057200</name>
</gene>
<dbReference type="Proteomes" id="UP001165064">
    <property type="component" value="Unassembled WGS sequence"/>
</dbReference>
<comment type="caution">
    <text evidence="1">The sequence shown here is derived from an EMBL/GenBank/DDBJ whole genome shotgun (WGS) entry which is preliminary data.</text>
</comment>
<dbReference type="EMBL" id="BSXS01010795">
    <property type="protein sequence ID" value="GME98928.1"/>
    <property type="molecule type" value="Genomic_DNA"/>
</dbReference>
<organism evidence="1 2">
    <name type="scientific">Ambrosiozyma monospora</name>
    <name type="common">Yeast</name>
    <name type="synonym">Endomycopsis monosporus</name>
    <dbReference type="NCBI Taxonomy" id="43982"/>
    <lineage>
        <taxon>Eukaryota</taxon>
        <taxon>Fungi</taxon>
        <taxon>Dikarya</taxon>
        <taxon>Ascomycota</taxon>
        <taxon>Saccharomycotina</taxon>
        <taxon>Pichiomycetes</taxon>
        <taxon>Pichiales</taxon>
        <taxon>Pichiaceae</taxon>
        <taxon>Ambrosiozyma</taxon>
    </lineage>
</organism>
<evidence type="ECO:0000313" key="2">
    <source>
        <dbReference type="Proteomes" id="UP001165064"/>
    </source>
</evidence>
<sequence length="415" mass="47869">MSDSDDDLLALAGINSEDEEVNDQTKADLQDDESDYEPEVTSGRRRAGHQSSSGQHKKRRLGDSDDEDMIDIDDEDDEEKDPYPLEGKFKDDEDRAKLMDMDEVAREQILYEREQEKEKFRERRYLALRAKQSKVESTTLRRDGAGSTSKQLRTSKLSELKRQREKKSKRDNRKKYGDDDYDDDLDALIDDDEDNDLAELAGGYDDGDDDEDYYSEDNRSRRSKKSAGGRHHHRHDDDEYLQDDEPQKPMYDERNFKDATLNDINVKVRSSRTVLSRFLYREEFDSVIPGTYVRVNIGVSRETGRPQYRMAKVEEIVRGGATYNLLGKPCNTYLVASQARDEKKLEISCISDSPILPDEFISYKKLLENADSRLPSVGEVEAKFSELREMSTRKLTNEDINRIVARKGALFMDAG</sequence>
<protein>
    <submittedName>
        <fullName evidence="1">Unnamed protein product</fullName>
    </submittedName>
</protein>
<evidence type="ECO:0000313" key="1">
    <source>
        <dbReference type="EMBL" id="GME98928.1"/>
    </source>
</evidence>
<name>A0ACB5U099_AMBMO</name>
<proteinExistence type="predicted"/>
<reference evidence="1" key="1">
    <citation type="submission" date="2023-04" db="EMBL/GenBank/DDBJ databases">
        <title>Ambrosiozyma monospora NBRC 10751.</title>
        <authorList>
            <person name="Ichikawa N."/>
            <person name="Sato H."/>
            <person name="Tonouchi N."/>
        </authorList>
    </citation>
    <scope>NUCLEOTIDE SEQUENCE</scope>
    <source>
        <strain evidence="1">NBRC 10751</strain>
    </source>
</reference>